<evidence type="ECO:0000313" key="14">
    <source>
        <dbReference type="Proteomes" id="UP001254608"/>
    </source>
</evidence>
<keyword evidence="4 11" id="KW-0949">S-adenosyl-L-methionine</keyword>
<keyword evidence="1 11" id="KW-0698">rRNA processing</keyword>
<comment type="function">
    <text evidence="5 11">Specifically methylates the uridine in position 2552 of 23S rRNA at the 2'-O position of the ribose in the fully assembled 50S ribosomal subunit.</text>
</comment>
<accession>A0ABU2WJE2</accession>
<reference evidence="13 14" key="1">
    <citation type="submission" date="2023-09" db="EMBL/GenBank/DDBJ databases">
        <authorList>
            <person name="Rey-Velasco X."/>
        </authorList>
    </citation>
    <scope>NUCLEOTIDE SEQUENCE [LARGE SCALE GENOMIC DNA]</scope>
    <source>
        <strain evidence="13 14">W345</strain>
    </source>
</reference>
<comment type="subcellular location">
    <subcellularLocation>
        <location evidence="11">Cytoplasm</location>
    </subcellularLocation>
</comment>
<evidence type="ECO:0000256" key="9">
    <source>
        <dbReference type="ARBA" id="ARBA00042745"/>
    </source>
</evidence>
<evidence type="ECO:0000256" key="4">
    <source>
        <dbReference type="ARBA" id="ARBA00022691"/>
    </source>
</evidence>
<evidence type="ECO:0000256" key="11">
    <source>
        <dbReference type="HAMAP-Rule" id="MF_01547"/>
    </source>
</evidence>
<dbReference type="HAMAP" id="MF_01547">
    <property type="entry name" value="RNA_methyltr_E"/>
    <property type="match status" value="1"/>
</dbReference>
<evidence type="ECO:0000256" key="7">
    <source>
        <dbReference type="ARBA" id="ARBA00041129"/>
    </source>
</evidence>
<dbReference type="GO" id="GO:0008168">
    <property type="term" value="F:methyltransferase activity"/>
    <property type="evidence" value="ECO:0007669"/>
    <property type="project" value="UniProtKB-KW"/>
</dbReference>
<evidence type="ECO:0000256" key="2">
    <source>
        <dbReference type="ARBA" id="ARBA00022603"/>
    </source>
</evidence>
<dbReference type="InterPro" id="IPR050082">
    <property type="entry name" value="RNA_methyltr_RlmE"/>
</dbReference>
<dbReference type="SUPFAM" id="SSF53335">
    <property type="entry name" value="S-adenosyl-L-methionine-dependent methyltransferases"/>
    <property type="match status" value="1"/>
</dbReference>
<comment type="caution">
    <text evidence="13">The sequence shown here is derived from an EMBL/GenBank/DDBJ whole genome shotgun (WGS) entry which is preliminary data.</text>
</comment>
<dbReference type="InterPro" id="IPR015507">
    <property type="entry name" value="rRNA-MeTfrase_E"/>
</dbReference>
<feature type="domain" description="Ribosomal RNA methyltransferase FtsJ" evidence="12">
    <location>
        <begin position="30"/>
        <end position="204"/>
    </location>
</feature>
<evidence type="ECO:0000256" key="5">
    <source>
        <dbReference type="ARBA" id="ARBA00037569"/>
    </source>
</evidence>
<keyword evidence="14" id="KW-1185">Reference proteome</keyword>
<feature type="binding site" evidence="11">
    <location>
        <position position="64"/>
    </location>
    <ligand>
        <name>S-adenosyl-L-methionine</name>
        <dbReference type="ChEBI" id="CHEBI:59789"/>
    </ligand>
</feature>
<evidence type="ECO:0000259" key="12">
    <source>
        <dbReference type="Pfam" id="PF01728"/>
    </source>
</evidence>
<evidence type="ECO:0000256" key="6">
    <source>
        <dbReference type="ARBA" id="ARBA00038861"/>
    </source>
</evidence>
<feature type="binding site" evidence="11">
    <location>
        <position position="123"/>
    </location>
    <ligand>
        <name>S-adenosyl-L-methionine</name>
        <dbReference type="ChEBI" id="CHEBI:59789"/>
    </ligand>
</feature>
<feature type="active site" description="Proton acceptor" evidence="11">
    <location>
        <position position="163"/>
    </location>
</feature>
<dbReference type="InterPro" id="IPR029063">
    <property type="entry name" value="SAM-dependent_MTases_sf"/>
</dbReference>
<feature type="binding site" evidence="11">
    <location>
        <position position="98"/>
    </location>
    <ligand>
        <name>S-adenosyl-L-methionine</name>
        <dbReference type="ChEBI" id="CHEBI:59789"/>
    </ligand>
</feature>
<dbReference type="GO" id="GO:0032259">
    <property type="term" value="P:methylation"/>
    <property type="evidence" value="ECO:0007669"/>
    <property type="project" value="UniProtKB-KW"/>
</dbReference>
<evidence type="ECO:0000256" key="8">
    <source>
        <dbReference type="ARBA" id="ARBA00041995"/>
    </source>
</evidence>
<comment type="catalytic activity">
    <reaction evidence="10 11">
        <text>uridine(2552) in 23S rRNA + S-adenosyl-L-methionine = 2'-O-methyluridine(2552) in 23S rRNA + S-adenosyl-L-homocysteine + H(+)</text>
        <dbReference type="Rhea" id="RHEA:42720"/>
        <dbReference type="Rhea" id="RHEA-COMP:10202"/>
        <dbReference type="Rhea" id="RHEA-COMP:10203"/>
        <dbReference type="ChEBI" id="CHEBI:15378"/>
        <dbReference type="ChEBI" id="CHEBI:57856"/>
        <dbReference type="ChEBI" id="CHEBI:59789"/>
        <dbReference type="ChEBI" id="CHEBI:65315"/>
        <dbReference type="ChEBI" id="CHEBI:74478"/>
        <dbReference type="EC" id="2.1.1.166"/>
    </reaction>
</comment>
<dbReference type="EMBL" id="JAVRIC010000008">
    <property type="protein sequence ID" value="MDT0497202.1"/>
    <property type="molecule type" value="Genomic_DNA"/>
</dbReference>
<dbReference type="EC" id="2.1.1.166" evidence="6 11"/>
<name>A0ABU2WJE2_9GAMM</name>
<dbReference type="PIRSF" id="PIRSF005461">
    <property type="entry name" value="23S_rRNA_mtase"/>
    <property type="match status" value="1"/>
</dbReference>
<sequence>MGKKRSASSKRWLAEHEADPYVQRARAEGWRSRAVYKLAELDERDGLLRAGSTIVDLGAAPGGWSQYARRRLGDRARIFALDILDIEPIEGVHFIQGDFREESVLQEFEALLGNAEVDLVLSDMAPNLSGVDVADQVGSVHLAELALMFARERLRPGGNFLTKVFQGEGFDTYLKEVRESFDKVMIRKPKASRPRSREVYLFGKSHRS</sequence>
<dbReference type="PANTHER" id="PTHR10920">
    <property type="entry name" value="RIBOSOMAL RNA METHYLTRANSFERASE"/>
    <property type="match status" value="1"/>
</dbReference>
<proteinExistence type="inferred from homology"/>
<gene>
    <name evidence="11 13" type="primary">rlmE</name>
    <name evidence="11" type="synonym">ftsJ</name>
    <name evidence="11" type="synonym">rrmJ</name>
    <name evidence="13" type="ORF">RM530_07470</name>
</gene>
<protein>
    <recommendedName>
        <fullName evidence="7 11">Ribosomal RNA large subunit methyltransferase E</fullName>
        <ecNumber evidence="6 11">2.1.1.166</ecNumber>
    </recommendedName>
    <alternativeName>
        <fullName evidence="9 11">23S rRNA Um2552 methyltransferase</fullName>
    </alternativeName>
    <alternativeName>
        <fullName evidence="8 11">rRNA (uridine-2'-O-)-methyltransferase</fullName>
    </alternativeName>
</protein>
<feature type="binding site" evidence="11">
    <location>
        <position position="82"/>
    </location>
    <ligand>
        <name>S-adenosyl-L-methionine</name>
        <dbReference type="ChEBI" id="CHEBI:59789"/>
    </ligand>
</feature>
<evidence type="ECO:0000256" key="1">
    <source>
        <dbReference type="ARBA" id="ARBA00022552"/>
    </source>
</evidence>
<keyword evidence="11" id="KW-0963">Cytoplasm</keyword>
<comment type="similarity">
    <text evidence="11">Belongs to the class I-like SAM-binding methyltransferase superfamily. RNA methyltransferase RlmE family.</text>
</comment>
<dbReference type="InterPro" id="IPR002877">
    <property type="entry name" value="RNA_MeTrfase_FtsJ_dom"/>
</dbReference>
<evidence type="ECO:0000256" key="3">
    <source>
        <dbReference type="ARBA" id="ARBA00022679"/>
    </source>
</evidence>
<evidence type="ECO:0000313" key="13">
    <source>
        <dbReference type="EMBL" id="MDT0497202.1"/>
    </source>
</evidence>
<evidence type="ECO:0000256" key="10">
    <source>
        <dbReference type="ARBA" id="ARBA00048970"/>
    </source>
</evidence>
<dbReference type="Pfam" id="PF01728">
    <property type="entry name" value="FtsJ"/>
    <property type="match status" value="1"/>
</dbReference>
<dbReference type="Proteomes" id="UP001254608">
    <property type="component" value="Unassembled WGS sequence"/>
</dbReference>
<organism evidence="13 14">
    <name type="scientific">Banduia mediterranea</name>
    <dbReference type="NCBI Taxonomy" id="3075609"/>
    <lineage>
        <taxon>Bacteria</taxon>
        <taxon>Pseudomonadati</taxon>
        <taxon>Pseudomonadota</taxon>
        <taxon>Gammaproteobacteria</taxon>
        <taxon>Nevskiales</taxon>
        <taxon>Algiphilaceae</taxon>
        <taxon>Banduia</taxon>
    </lineage>
</organism>
<dbReference type="RefSeq" id="WP_311364594.1">
    <property type="nucleotide sequence ID" value="NZ_JAVRIC010000008.1"/>
</dbReference>
<dbReference type="Gene3D" id="3.40.50.150">
    <property type="entry name" value="Vaccinia Virus protein VP39"/>
    <property type="match status" value="1"/>
</dbReference>
<dbReference type="PANTHER" id="PTHR10920:SF18">
    <property type="entry name" value="RRNA METHYLTRANSFERASE 2, MITOCHONDRIAL"/>
    <property type="match status" value="1"/>
</dbReference>
<dbReference type="NCBIfam" id="NF008390">
    <property type="entry name" value="PRK11188.1"/>
    <property type="match status" value="1"/>
</dbReference>
<keyword evidence="3 11" id="KW-0808">Transferase</keyword>
<keyword evidence="2 11" id="KW-0489">Methyltransferase</keyword>
<feature type="binding site" evidence="11">
    <location>
        <position position="62"/>
    </location>
    <ligand>
        <name>S-adenosyl-L-methionine</name>
        <dbReference type="ChEBI" id="CHEBI:59789"/>
    </ligand>
</feature>